<sequence>MSFSTTYMDGTLIHSQHVKSMGQYNAHGDHDRSSSKAPCSIACCAGFANIVALPDPLGKQDDYYGAAPLYELTPQVGLSVTHSIVTPPPRLLTFS</sequence>
<evidence type="ECO:0000313" key="1">
    <source>
        <dbReference type="EMBL" id="MFC4346522.1"/>
    </source>
</evidence>
<dbReference type="EMBL" id="JBHSCR010000001">
    <property type="protein sequence ID" value="MFC4346522.1"/>
    <property type="molecule type" value="Genomic_DNA"/>
</dbReference>
<dbReference type="RefSeq" id="WP_156432012.1">
    <property type="nucleotide sequence ID" value="NZ_JBHSCR010000001.1"/>
</dbReference>
<name>A0ABV8U5Q2_9PROT</name>
<accession>A0ABV8U5Q2</accession>
<gene>
    <name evidence="1" type="ORF">ACFO5Q_01520</name>
</gene>
<organism evidence="1 2">
    <name type="scientific">Kordiimonas lipolytica</name>
    <dbReference type="NCBI Taxonomy" id="1662421"/>
    <lineage>
        <taxon>Bacteria</taxon>
        <taxon>Pseudomonadati</taxon>
        <taxon>Pseudomonadota</taxon>
        <taxon>Alphaproteobacteria</taxon>
        <taxon>Kordiimonadales</taxon>
        <taxon>Kordiimonadaceae</taxon>
        <taxon>Kordiimonas</taxon>
    </lineage>
</organism>
<protein>
    <recommendedName>
        <fullName evidence="3">Transposase DDE domain-containing protein</fullName>
    </recommendedName>
</protein>
<proteinExistence type="predicted"/>
<evidence type="ECO:0000313" key="2">
    <source>
        <dbReference type="Proteomes" id="UP001595776"/>
    </source>
</evidence>
<evidence type="ECO:0008006" key="3">
    <source>
        <dbReference type="Google" id="ProtNLM"/>
    </source>
</evidence>
<keyword evidence="2" id="KW-1185">Reference proteome</keyword>
<reference evidence="2" key="1">
    <citation type="journal article" date="2019" name="Int. J. Syst. Evol. Microbiol.">
        <title>The Global Catalogue of Microorganisms (GCM) 10K type strain sequencing project: providing services to taxonomists for standard genome sequencing and annotation.</title>
        <authorList>
            <consortium name="The Broad Institute Genomics Platform"/>
            <consortium name="The Broad Institute Genome Sequencing Center for Infectious Disease"/>
            <person name="Wu L."/>
            <person name="Ma J."/>
        </authorList>
    </citation>
    <scope>NUCLEOTIDE SEQUENCE [LARGE SCALE GENOMIC DNA]</scope>
    <source>
        <strain evidence="2">CGMCC 1.15304</strain>
    </source>
</reference>
<dbReference type="Proteomes" id="UP001595776">
    <property type="component" value="Unassembled WGS sequence"/>
</dbReference>
<comment type="caution">
    <text evidence="1">The sequence shown here is derived from an EMBL/GenBank/DDBJ whole genome shotgun (WGS) entry which is preliminary data.</text>
</comment>